<reference evidence="4" key="1">
    <citation type="submission" date="2020-08" db="EMBL/GenBank/DDBJ databases">
        <title>Genome public.</title>
        <authorList>
            <person name="Liu C."/>
            <person name="Sun Q."/>
        </authorList>
    </citation>
    <scope>NUCLEOTIDE SEQUENCE</scope>
    <source>
        <strain evidence="4">NSJ-52</strain>
    </source>
</reference>
<feature type="transmembrane region" description="Helical" evidence="3">
    <location>
        <begin position="45"/>
        <end position="67"/>
    </location>
</feature>
<keyword evidence="3" id="KW-0812">Transmembrane</keyword>
<feature type="region of interest" description="Disordered" evidence="2">
    <location>
        <begin position="290"/>
        <end position="330"/>
    </location>
</feature>
<gene>
    <name evidence="4" type="ORF">H8S62_04465</name>
</gene>
<keyword evidence="5" id="KW-1185">Reference proteome</keyword>
<dbReference type="InterPro" id="IPR010540">
    <property type="entry name" value="CmpB_TMEM229"/>
</dbReference>
<accession>A0A8J6MG66</accession>
<proteinExistence type="predicted"/>
<evidence type="ECO:0000256" key="1">
    <source>
        <dbReference type="SAM" id="Coils"/>
    </source>
</evidence>
<organism evidence="4 5">
    <name type="scientific">Lawsonibacter faecis</name>
    <dbReference type="NCBI Taxonomy" id="2763052"/>
    <lineage>
        <taxon>Bacteria</taxon>
        <taxon>Bacillati</taxon>
        <taxon>Bacillota</taxon>
        <taxon>Clostridia</taxon>
        <taxon>Eubacteriales</taxon>
        <taxon>Oscillospiraceae</taxon>
        <taxon>Lawsonibacter</taxon>
    </lineage>
</organism>
<dbReference type="Pfam" id="PF06541">
    <property type="entry name" value="ABC_trans_CmpB"/>
    <property type="match status" value="1"/>
</dbReference>
<evidence type="ECO:0000256" key="3">
    <source>
        <dbReference type="SAM" id="Phobius"/>
    </source>
</evidence>
<dbReference type="RefSeq" id="WP_155157967.1">
    <property type="nucleotide sequence ID" value="NZ_JACOPQ010000002.1"/>
</dbReference>
<feature type="transmembrane region" description="Helical" evidence="3">
    <location>
        <begin position="116"/>
        <end position="137"/>
    </location>
</feature>
<dbReference type="AlphaFoldDB" id="A0A8J6MG66"/>
<feature type="coiled-coil region" evidence="1">
    <location>
        <begin position="262"/>
        <end position="289"/>
    </location>
</feature>
<evidence type="ECO:0000313" key="4">
    <source>
        <dbReference type="EMBL" id="MBC5736263.1"/>
    </source>
</evidence>
<protein>
    <recommendedName>
        <fullName evidence="6">ABC transporter permease</fullName>
    </recommendedName>
</protein>
<feature type="transmembrane region" description="Helical" evidence="3">
    <location>
        <begin position="149"/>
        <end position="170"/>
    </location>
</feature>
<feature type="compositionally biased region" description="Basic and acidic residues" evidence="2">
    <location>
        <begin position="308"/>
        <end position="324"/>
    </location>
</feature>
<feature type="transmembrane region" description="Helical" evidence="3">
    <location>
        <begin position="6"/>
        <end position="24"/>
    </location>
</feature>
<keyword evidence="3" id="KW-1133">Transmembrane helix</keyword>
<dbReference type="Proteomes" id="UP000607645">
    <property type="component" value="Unassembled WGS sequence"/>
</dbReference>
<dbReference type="EMBL" id="JACOPQ010000002">
    <property type="protein sequence ID" value="MBC5736263.1"/>
    <property type="molecule type" value="Genomic_DNA"/>
</dbReference>
<feature type="transmembrane region" description="Helical" evidence="3">
    <location>
        <begin position="73"/>
        <end position="95"/>
    </location>
</feature>
<comment type="caution">
    <text evidence="4">The sequence shown here is derived from an EMBL/GenBank/DDBJ whole genome shotgun (WGS) entry which is preliminary data.</text>
</comment>
<evidence type="ECO:0000313" key="5">
    <source>
        <dbReference type="Proteomes" id="UP000607645"/>
    </source>
</evidence>
<keyword evidence="3" id="KW-0472">Membrane</keyword>
<sequence>MTEPILFGFPITLLFLYFMVYSFLGWIMETTYCSIGERRFVARGFLYGPICPIYGVGVLMMICWFAPFTGNPILFYAIAVICMSAWEYLVGWFLETTTHIKYWDYSMHKLNLHGRICLWVSLTWGVLAYLVIFWIHPPVARLIDKIPPLAQHIVALVLLVLLVADAAATIRDLALVTRMLGKLNQMGEELQLQLALGKSELSDRLDEARDTLTDRLEDVRDSITERLEGARDSISGTLTAVKAAQDAIDSVPGPTPDAETENAAVSAMRQRYNELLAKAERQSRHLRHAYSGMTSKRLSDALTQVADASRRSRAEREAKKAERKAAKKNQ</sequence>
<name>A0A8J6MG66_9FIRM</name>
<evidence type="ECO:0000256" key="2">
    <source>
        <dbReference type="SAM" id="MobiDB-lite"/>
    </source>
</evidence>
<keyword evidence="1" id="KW-0175">Coiled coil</keyword>
<evidence type="ECO:0008006" key="6">
    <source>
        <dbReference type="Google" id="ProtNLM"/>
    </source>
</evidence>